<sequence>MAPSRIPKLAVTSNVRDVAKIHKEKATTKPTLKSRLLERRQGITVNDAPDSSFWDIEATENSGFATKRKSSKPRHRIEIIEPSAWYPPVEEEEPATLRNNKKSTSKIPVRENSSKPVHKPNVKATHQQDEKTDSDNDYIPTEPSRVIKPANKVGRRKMPARKNKMATIPKKIVVSSPSDPFDLPVSSSFNPLCSVTEVQDRTLVEELEGEGFSYDKAGEGSESKAQAASKCPPEKILGSPKTPIRMSQSVIIKAVAVPQDIATRHYTPPKSPADTSMGVLEQLDDTTLVAGGLEDADEEHLRTPSPKLYEDSVVSADAGFSITKVVDQTKIPSPKTPSHRLRKYLTDTAVPDIRARGRELTKRLRELGQQAVAAKRKAASPSERSITDEPPPRKVKVVVVEGEQEFGGLPPSQVRRRPRLAPPRPPMKLGKQKKKASSADPGSGTETSFAAAKTGEILTRQLEEGHRRREEELELRLQKIKREIKEQTLEAIEKFKTAYQTIERNNYAHVKQLLQGLSDEFGATDMRMNHIRWQYPKDQHHKALVNRYQEIAHRITVGVQEKKEASEKMKRIEAKVEESYQKCVELLDVIDGENYSVDFQYGVAIHGEAYMMEHYEAPKGYKTPANSTGIIPRLNHIQETITDMVTKEPNFTAHSEWFYQDLLKKAIEKVRNEEDEPIGGMDSE</sequence>
<protein>
    <submittedName>
        <fullName evidence="3">Uncharacterized protein</fullName>
    </submittedName>
</protein>
<feature type="region of interest" description="Disordered" evidence="2">
    <location>
        <begin position="369"/>
        <end position="394"/>
    </location>
</feature>
<dbReference type="EMBL" id="JAVHNS010000003">
    <property type="protein sequence ID" value="KAK6360228.1"/>
    <property type="molecule type" value="Genomic_DNA"/>
</dbReference>
<accession>A0AAV9VGK8</accession>
<keyword evidence="1" id="KW-0175">Coiled coil</keyword>
<evidence type="ECO:0000313" key="4">
    <source>
        <dbReference type="Proteomes" id="UP001373714"/>
    </source>
</evidence>
<keyword evidence="4" id="KW-1185">Reference proteome</keyword>
<evidence type="ECO:0000256" key="1">
    <source>
        <dbReference type="SAM" id="Coils"/>
    </source>
</evidence>
<feature type="region of interest" description="Disordered" evidence="2">
    <location>
        <begin position="213"/>
        <end position="240"/>
    </location>
</feature>
<evidence type="ECO:0000313" key="3">
    <source>
        <dbReference type="EMBL" id="KAK6360228.1"/>
    </source>
</evidence>
<feature type="region of interest" description="Disordered" evidence="2">
    <location>
        <begin position="59"/>
        <end position="163"/>
    </location>
</feature>
<organism evidence="3 4">
    <name type="scientific">Orbilia blumenaviensis</name>
    <dbReference type="NCBI Taxonomy" id="1796055"/>
    <lineage>
        <taxon>Eukaryota</taxon>
        <taxon>Fungi</taxon>
        <taxon>Dikarya</taxon>
        <taxon>Ascomycota</taxon>
        <taxon>Pezizomycotina</taxon>
        <taxon>Orbiliomycetes</taxon>
        <taxon>Orbiliales</taxon>
        <taxon>Orbiliaceae</taxon>
        <taxon>Orbilia</taxon>
    </lineage>
</organism>
<dbReference type="Proteomes" id="UP001373714">
    <property type="component" value="Unassembled WGS sequence"/>
</dbReference>
<feature type="coiled-coil region" evidence="1">
    <location>
        <begin position="463"/>
        <end position="505"/>
    </location>
</feature>
<reference evidence="3 4" key="1">
    <citation type="submission" date="2019-10" db="EMBL/GenBank/DDBJ databases">
        <authorList>
            <person name="Palmer J.M."/>
        </authorList>
    </citation>
    <scope>NUCLEOTIDE SEQUENCE [LARGE SCALE GENOMIC DNA]</scope>
    <source>
        <strain evidence="3 4">TWF730</strain>
    </source>
</reference>
<gene>
    <name evidence="3" type="ORF">TWF730_006378</name>
</gene>
<comment type="caution">
    <text evidence="3">The sequence shown here is derived from an EMBL/GenBank/DDBJ whole genome shotgun (WGS) entry which is preliminary data.</text>
</comment>
<evidence type="ECO:0000256" key="2">
    <source>
        <dbReference type="SAM" id="MobiDB-lite"/>
    </source>
</evidence>
<feature type="compositionally biased region" description="Basic residues" evidence="2">
    <location>
        <begin position="66"/>
        <end position="75"/>
    </location>
</feature>
<name>A0AAV9VGK8_9PEZI</name>
<proteinExistence type="predicted"/>
<feature type="compositionally biased region" description="Basic residues" evidence="2">
    <location>
        <begin position="153"/>
        <end position="163"/>
    </location>
</feature>
<feature type="region of interest" description="Disordered" evidence="2">
    <location>
        <begin position="406"/>
        <end position="455"/>
    </location>
</feature>
<dbReference type="AlphaFoldDB" id="A0AAV9VGK8"/>